<dbReference type="InterPro" id="IPR032675">
    <property type="entry name" value="LRR_dom_sf"/>
</dbReference>
<protein>
    <submittedName>
        <fullName evidence="1">Uncharacterized protein</fullName>
    </submittedName>
</protein>
<gene>
    <name evidence="1" type="ORF">FA15DRAFT_113261</name>
</gene>
<accession>A0A5C3KKN0</accession>
<sequence length="556" mass="63146">MGNTSSRRNYKDAKAGSSACTPDILPPEMYDLISAYLPLSSAPTTLRALSLTNTHVSNIVIPILWANIVLRNEHDALQLIRRLVENPEKGQYIRGIHIRAALSDPNSSRSHGLRWLKRRGRSENDAKKQFGLIEGLEKLITAGSLPFIHSLELRLDRFWSNSSIKNIQGQFEEASPSFWRNVNQFCPQLRRVVLRSLGDQEIVEYWQAAWVRELGVLEIKGVTDLDVQFTQRYNQPTKVIHHLSLVSSQLRRLSIGPRVLHDYLWDTAELFELTFPVLESISLGNFESTIAAEYTDKAVMFWERHPTLESIHISPRVEKSGRFIPRRSDRVPQFLPRLRHLEAPINDVFSLLPILHQLVSLSVLFASNESMDYLTRSLPSSEGLPRLRSITILHDEPAPVRTRLNFPVEGVIDCITAAAPNVEELAYISSRQRLPYPIKRLTRLKRLFYRSYENSTLSKVQNNPAFKTTFEDEALAFGRACPSLESYGLLGAPQAEDHPKMLILRGTSGKVVGTRLVSGAALEIGMENEAFPRVGEWYYVCAALTQTSLPFRFYCK</sequence>
<keyword evidence="2" id="KW-1185">Reference proteome</keyword>
<name>A0A5C3KKN0_COPMA</name>
<evidence type="ECO:0000313" key="1">
    <source>
        <dbReference type="EMBL" id="TFK20754.1"/>
    </source>
</evidence>
<dbReference type="Proteomes" id="UP000307440">
    <property type="component" value="Unassembled WGS sequence"/>
</dbReference>
<evidence type="ECO:0000313" key="2">
    <source>
        <dbReference type="Proteomes" id="UP000307440"/>
    </source>
</evidence>
<organism evidence="1 2">
    <name type="scientific">Coprinopsis marcescibilis</name>
    <name type="common">Agaric fungus</name>
    <name type="synonym">Psathyrella marcescibilis</name>
    <dbReference type="NCBI Taxonomy" id="230819"/>
    <lineage>
        <taxon>Eukaryota</taxon>
        <taxon>Fungi</taxon>
        <taxon>Dikarya</taxon>
        <taxon>Basidiomycota</taxon>
        <taxon>Agaricomycotina</taxon>
        <taxon>Agaricomycetes</taxon>
        <taxon>Agaricomycetidae</taxon>
        <taxon>Agaricales</taxon>
        <taxon>Agaricineae</taxon>
        <taxon>Psathyrellaceae</taxon>
        <taxon>Coprinopsis</taxon>
    </lineage>
</organism>
<dbReference type="OrthoDB" id="2995895at2759"/>
<reference evidence="1 2" key="1">
    <citation type="journal article" date="2019" name="Nat. Ecol. Evol.">
        <title>Megaphylogeny resolves global patterns of mushroom evolution.</title>
        <authorList>
            <person name="Varga T."/>
            <person name="Krizsan K."/>
            <person name="Foldi C."/>
            <person name="Dima B."/>
            <person name="Sanchez-Garcia M."/>
            <person name="Sanchez-Ramirez S."/>
            <person name="Szollosi G.J."/>
            <person name="Szarkandi J.G."/>
            <person name="Papp V."/>
            <person name="Albert L."/>
            <person name="Andreopoulos W."/>
            <person name="Angelini C."/>
            <person name="Antonin V."/>
            <person name="Barry K.W."/>
            <person name="Bougher N.L."/>
            <person name="Buchanan P."/>
            <person name="Buyck B."/>
            <person name="Bense V."/>
            <person name="Catcheside P."/>
            <person name="Chovatia M."/>
            <person name="Cooper J."/>
            <person name="Damon W."/>
            <person name="Desjardin D."/>
            <person name="Finy P."/>
            <person name="Geml J."/>
            <person name="Haridas S."/>
            <person name="Hughes K."/>
            <person name="Justo A."/>
            <person name="Karasinski D."/>
            <person name="Kautmanova I."/>
            <person name="Kiss B."/>
            <person name="Kocsube S."/>
            <person name="Kotiranta H."/>
            <person name="LaButti K.M."/>
            <person name="Lechner B.E."/>
            <person name="Liimatainen K."/>
            <person name="Lipzen A."/>
            <person name="Lukacs Z."/>
            <person name="Mihaltcheva S."/>
            <person name="Morgado L.N."/>
            <person name="Niskanen T."/>
            <person name="Noordeloos M.E."/>
            <person name="Ohm R.A."/>
            <person name="Ortiz-Santana B."/>
            <person name="Ovrebo C."/>
            <person name="Racz N."/>
            <person name="Riley R."/>
            <person name="Savchenko A."/>
            <person name="Shiryaev A."/>
            <person name="Soop K."/>
            <person name="Spirin V."/>
            <person name="Szebenyi C."/>
            <person name="Tomsovsky M."/>
            <person name="Tulloss R.E."/>
            <person name="Uehling J."/>
            <person name="Grigoriev I.V."/>
            <person name="Vagvolgyi C."/>
            <person name="Papp T."/>
            <person name="Martin F.M."/>
            <person name="Miettinen O."/>
            <person name="Hibbett D.S."/>
            <person name="Nagy L.G."/>
        </authorList>
    </citation>
    <scope>NUCLEOTIDE SEQUENCE [LARGE SCALE GENOMIC DNA]</scope>
    <source>
        <strain evidence="1 2">CBS 121175</strain>
    </source>
</reference>
<dbReference type="Gene3D" id="3.80.10.10">
    <property type="entry name" value="Ribonuclease Inhibitor"/>
    <property type="match status" value="1"/>
</dbReference>
<dbReference type="AlphaFoldDB" id="A0A5C3KKN0"/>
<dbReference type="EMBL" id="ML210289">
    <property type="protein sequence ID" value="TFK20754.1"/>
    <property type="molecule type" value="Genomic_DNA"/>
</dbReference>
<dbReference type="SUPFAM" id="SSF52058">
    <property type="entry name" value="L domain-like"/>
    <property type="match status" value="1"/>
</dbReference>
<proteinExistence type="predicted"/>